<dbReference type="Proteomes" id="UP000284375">
    <property type="component" value="Unassembled WGS sequence"/>
</dbReference>
<gene>
    <name evidence="1" type="ORF">VSDG_04807</name>
</gene>
<dbReference type="OrthoDB" id="5234269at2759"/>
<evidence type="ECO:0000313" key="1">
    <source>
        <dbReference type="EMBL" id="ROV97261.1"/>
    </source>
</evidence>
<proteinExistence type="predicted"/>
<evidence type="ECO:0000313" key="2">
    <source>
        <dbReference type="Proteomes" id="UP000284375"/>
    </source>
</evidence>
<dbReference type="EMBL" id="LJZO01000017">
    <property type="protein sequence ID" value="ROV97261.1"/>
    <property type="molecule type" value="Genomic_DNA"/>
</dbReference>
<protein>
    <submittedName>
        <fullName evidence="1">Uncharacterized protein</fullName>
    </submittedName>
</protein>
<comment type="caution">
    <text evidence="1">The sequence shown here is derived from an EMBL/GenBank/DDBJ whole genome shotgun (WGS) entry which is preliminary data.</text>
</comment>
<reference evidence="1 2" key="1">
    <citation type="submission" date="2015-09" db="EMBL/GenBank/DDBJ databases">
        <title>Host preference determinants of Valsa canker pathogens revealed by comparative genomics.</title>
        <authorList>
            <person name="Yin Z."/>
            <person name="Huang L."/>
        </authorList>
    </citation>
    <scope>NUCLEOTIDE SEQUENCE [LARGE SCALE GENOMIC DNA]</scope>
    <source>
        <strain evidence="1 2">YSFL</strain>
    </source>
</reference>
<accession>A0A423W1N4</accession>
<organism evidence="1 2">
    <name type="scientific">Cytospora chrysosperma</name>
    <name type="common">Cytospora canker fungus</name>
    <name type="synonym">Sphaeria chrysosperma</name>
    <dbReference type="NCBI Taxonomy" id="252740"/>
    <lineage>
        <taxon>Eukaryota</taxon>
        <taxon>Fungi</taxon>
        <taxon>Dikarya</taxon>
        <taxon>Ascomycota</taxon>
        <taxon>Pezizomycotina</taxon>
        <taxon>Sordariomycetes</taxon>
        <taxon>Sordariomycetidae</taxon>
        <taxon>Diaporthales</taxon>
        <taxon>Cytosporaceae</taxon>
        <taxon>Cytospora</taxon>
    </lineage>
</organism>
<sequence>MDSQAFAATMNSFFLAITENYKAETDLHADCDVFLAMLNSMFWDPTTLEQLSETTSIYEQIQEALKLVFWHNSQQADLDIAAVQKVLPEWPYIFSKIFNKEVRFLLPIYSPQFDIWENTGPAMTVNRFLELLKKHVDAYKHIHDIENAVLVTRQNKIIPKANGNINAHFTRGTKNDPNSHHRCMFCTRLDTNDRDDASVDHMQRVHNYYGDIEYRLRRGREVIHQKRKDANVLKSLISKERALYNSLAVRLHEATKAVARLRGIRYLTIPRLRDVQGQDLGRQLHITLQELSRANVPDG</sequence>
<keyword evidence="2" id="KW-1185">Reference proteome</keyword>
<dbReference type="AlphaFoldDB" id="A0A423W1N4"/>
<name>A0A423W1N4_CYTCH</name>